<name>A0A098MBF3_9BACL</name>
<keyword evidence="2" id="KW-1185">Reference proteome</keyword>
<dbReference type="InterPro" id="IPR016024">
    <property type="entry name" value="ARM-type_fold"/>
</dbReference>
<reference evidence="1 2" key="2">
    <citation type="submission" date="2014-10" db="EMBL/GenBank/DDBJ databases">
        <title>Comparative genomics of the Paenibacillus odorifer group.</title>
        <authorList>
            <person name="Tsai Y.-C."/>
            <person name="Martin N."/>
            <person name="Korlach J."/>
            <person name="Wiedmann M."/>
        </authorList>
    </citation>
    <scope>NUCLEOTIDE SEQUENCE [LARGE SCALE GENOMIC DNA]</scope>
    <source>
        <strain evidence="1 2">DSM 18334</strain>
    </source>
</reference>
<evidence type="ECO:0000313" key="1">
    <source>
        <dbReference type="EMBL" id="KGE19361.1"/>
    </source>
</evidence>
<dbReference type="AlphaFoldDB" id="A0A098MBF3"/>
<dbReference type="Proteomes" id="UP000029734">
    <property type="component" value="Unassembled WGS sequence"/>
</dbReference>
<dbReference type="SUPFAM" id="SSF48371">
    <property type="entry name" value="ARM repeat"/>
    <property type="match status" value="1"/>
</dbReference>
<reference evidence="1 2" key="1">
    <citation type="submission" date="2014-08" db="EMBL/GenBank/DDBJ databases">
        <authorList>
            <person name="den Bakker H.C."/>
        </authorList>
    </citation>
    <scope>NUCLEOTIDE SEQUENCE [LARGE SCALE GENOMIC DNA]</scope>
    <source>
        <strain evidence="1 2">DSM 18334</strain>
    </source>
</reference>
<dbReference type="eggNOG" id="COG1413">
    <property type="taxonomic scope" value="Bacteria"/>
</dbReference>
<accession>A0A098MBF3</accession>
<gene>
    <name evidence="1" type="ORF">PWYN_08435</name>
</gene>
<organism evidence="1 2">
    <name type="scientific">Paenibacillus wynnii</name>
    <dbReference type="NCBI Taxonomy" id="268407"/>
    <lineage>
        <taxon>Bacteria</taxon>
        <taxon>Bacillati</taxon>
        <taxon>Bacillota</taxon>
        <taxon>Bacilli</taxon>
        <taxon>Bacillales</taxon>
        <taxon>Paenibacillaceae</taxon>
        <taxon>Paenibacillus</taxon>
    </lineage>
</organism>
<dbReference type="InterPro" id="IPR011989">
    <property type="entry name" value="ARM-like"/>
</dbReference>
<protein>
    <submittedName>
        <fullName evidence="1">Esterase</fullName>
    </submittedName>
</protein>
<sequence length="150" mass="17442">MENEESRYELPENYEELKKAANRTADWKARLAAVEELGQWKNKQTIDILTRLVTSDPVYTVQEAAYLKLKAFGEEIAAPSKNKPELVKGVSKIVLRIKKSLPKDHTYEEFKEKLKKMRVDIYDIYEGEKGADFDKWLQKTWEDASATGRK</sequence>
<dbReference type="STRING" id="268407.PWYN_08435"/>
<dbReference type="RefSeq" id="WP_036650250.1">
    <property type="nucleotide sequence ID" value="NZ_JQCR01000002.1"/>
</dbReference>
<dbReference type="Gene3D" id="1.25.10.10">
    <property type="entry name" value="Leucine-rich Repeat Variant"/>
    <property type="match status" value="1"/>
</dbReference>
<proteinExistence type="predicted"/>
<evidence type="ECO:0000313" key="2">
    <source>
        <dbReference type="Proteomes" id="UP000029734"/>
    </source>
</evidence>
<dbReference type="Pfam" id="PF13646">
    <property type="entry name" value="HEAT_2"/>
    <property type="match status" value="1"/>
</dbReference>
<dbReference type="EMBL" id="JQCR01000002">
    <property type="protein sequence ID" value="KGE19361.1"/>
    <property type="molecule type" value="Genomic_DNA"/>
</dbReference>
<comment type="caution">
    <text evidence="1">The sequence shown here is derived from an EMBL/GenBank/DDBJ whole genome shotgun (WGS) entry which is preliminary data.</text>
</comment>
<dbReference type="OrthoDB" id="2655295at2"/>